<accession>A0A9K3IPB4</accession>
<dbReference type="AlphaFoldDB" id="A0A9K3IPB4"/>
<evidence type="ECO:0000256" key="1">
    <source>
        <dbReference type="PIRSR" id="PIRSR639314-50"/>
    </source>
</evidence>
<dbReference type="InterPro" id="IPR003823">
    <property type="entry name" value="CP12_dom"/>
</dbReference>
<feature type="disulfide bond" evidence="1">
    <location>
        <begin position="96"/>
        <end position="105"/>
    </location>
</feature>
<feature type="domain" description="CP12" evidence="2">
    <location>
        <begin position="81"/>
        <end position="151"/>
    </location>
</feature>
<dbReference type="SMART" id="SM01093">
    <property type="entry name" value="CP12"/>
    <property type="match status" value="1"/>
</dbReference>
<keyword evidence="1" id="KW-1015">Disulfide bond</keyword>
<gene>
    <name evidence="3" type="ORF">HanXRQr2_Chr07g0314281</name>
</gene>
<name>A0A9K3IPB4_HELAN</name>
<dbReference type="InterPro" id="IPR039314">
    <property type="entry name" value="CP12-like"/>
</dbReference>
<dbReference type="GO" id="GO:0080153">
    <property type="term" value="P:negative regulation of reductive pentose-phosphate cycle"/>
    <property type="evidence" value="ECO:0000318"/>
    <property type="project" value="GO_Central"/>
</dbReference>
<organism evidence="3 4">
    <name type="scientific">Helianthus annuus</name>
    <name type="common">Common sunflower</name>
    <dbReference type="NCBI Taxonomy" id="4232"/>
    <lineage>
        <taxon>Eukaryota</taxon>
        <taxon>Viridiplantae</taxon>
        <taxon>Streptophyta</taxon>
        <taxon>Embryophyta</taxon>
        <taxon>Tracheophyta</taxon>
        <taxon>Spermatophyta</taxon>
        <taxon>Magnoliopsida</taxon>
        <taxon>eudicotyledons</taxon>
        <taxon>Gunneridae</taxon>
        <taxon>Pentapetalae</taxon>
        <taxon>asterids</taxon>
        <taxon>campanulids</taxon>
        <taxon>Asterales</taxon>
        <taxon>Asteraceae</taxon>
        <taxon>Asteroideae</taxon>
        <taxon>Heliantheae alliance</taxon>
        <taxon>Heliantheae</taxon>
        <taxon>Helianthus</taxon>
    </lineage>
</organism>
<dbReference type="PANTHER" id="PTHR33921">
    <property type="entry name" value="CALVIN CYCLE PROTEIN CP12-2, CHLOROPLASTIC"/>
    <property type="match status" value="1"/>
</dbReference>
<evidence type="ECO:0000313" key="3">
    <source>
        <dbReference type="EMBL" id="KAF5800280.1"/>
    </source>
</evidence>
<evidence type="ECO:0000313" key="4">
    <source>
        <dbReference type="Proteomes" id="UP000215914"/>
    </source>
</evidence>
<dbReference type="Proteomes" id="UP000215914">
    <property type="component" value="Unassembled WGS sequence"/>
</dbReference>
<evidence type="ECO:0000259" key="2">
    <source>
        <dbReference type="SMART" id="SM01093"/>
    </source>
</evidence>
<reference evidence="3" key="2">
    <citation type="submission" date="2020-06" db="EMBL/GenBank/DDBJ databases">
        <title>Helianthus annuus Genome sequencing and assembly Release 2.</title>
        <authorList>
            <person name="Gouzy J."/>
            <person name="Langlade N."/>
            <person name="Munos S."/>
        </authorList>
    </citation>
    <scope>NUCLEOTIDE SEQUENCE</scope>
    <source>
        <tissue evidence="3">Leaves</tissue>
    </source>
</reference>
<dbReference type="PANTHER" id="PTHR33921:SF16">
    <property type="entry name" value="CALVIN CYCLE PROTEIN CP12-3, CHLOROPLASTIC"/>
    <property type="match status" value="1"/>
</dbReference>
<sequence>MATFSSTFVASIRSLKTVRSTSLTNQSNNQRRLKPVVAMGGTARYKGTHIREMKLAEMIERKVTEAEKVCAGDEGSDECKLAEMIERKVTEAEKVCAGDEGSDECKVAWDEVEEISQAKAHLRVKLERDEDPMEEFCSGDPETEECTVVYDG</sequence>
<proteinExistence type="predicted"/>
<comment type="caution">
    <text evidence="3">The sequence shown here is derived from an EMBL/GenBank/DDBJ whole genome shotgun (WGS) entry which is preliminary data.</text>
</comment>
<dbReference type="GO" id="GO:0009507">
    <property type="term" value="C:chloroplast"/>
    <property type="evidence" value="ECO:0000318"/>
    <property type="project" value="GO_Central"/>
</dbReference>
<feature type="disulfide bond" evidence="1">
    <location>
        <begin position="137"/>
        <end position="146"/>
    </location>
</feature>
<reference evidence="3" key="1">
    <citation type="journal article" date="2017" name="Nature">
        <title>The sunflower genome provides insights into oil metabolism, flowering and Asterid evolution.</title>
        <authorList>
            <person name="Badouin H."/>
            <person name="Gouzy J."/>
            <person name="Grassa C.J."/>
            <person name="Murat F."/>
            <person name="Staton S.E."/>
            <person name="Cottret L."/>
            <person name="Lelandais-Briere C."/>
            <person name="Owens G.L."/>
            <person name="Carrere S."/>
            <person name="Mayjonade B."/>
            <person name="Legrand L."/>
            <person name="Gill N."/>
            <person name="Kane N.C."/>
            <person name="Bowers J.E."/>
            <person name="Hubner S."/>
            <person name="Bellec A."/>
            <person name="Berard A."/>
            <person name="Berges H."/>
            <person name="Blanchet N."/>
            <person name="Boniface M.C."/>
            <person name="Brunel D."/>
            <person name="Catrice O."/>
            <person name="Chaidir N."/>
            <person name="Claudel C."/>
            <person name="Donnadieu C."/>
            <person name="Faraut T."/>
            <person name="Fievet G."/>
            <person name="Helmstetter N."/>
            <person name="King M."/>
            <person name="Knapp S.J."/>
            <person name="Lai Z."/>
            <person name="Le Paslier M.C."/>
            <person name="Lippi Y."/>
            <person name="Lorenzon L."/>
            <person name="Mandel J.R."/>
            <person name="Marage G."/>
            <person name="Marchand G."/>
            <person name="Marquand E."/>
            <person name="Bret-Mestries E."/>
            <person name="Morien E."/>
            <person name="Nambeesan S."/>
            <person name="Nguyen T."/>
            <person name="Pegot-Espagnet P."/>
            <person name="Pouilly N."/>
            <person name="Raftis F."/>
            <person name="Sallet E."/>
            <person name="Schiex T."/>
            <person name="Thomas J."/>
            <person name="Vandecasteele C."/>
            <person name="Vares D."/>
            <person name="Vear F."/>
            <person name="Vautrin S."/>
            <person name="Crespi M."/>
            <person name="Mangin B."/>
            <person name="Burke J.M."/>
            <person name="Salse J."/>
            <person name="Munos S."/>
            <person name="Vincourt P."/>
            <person name="Rieseberg L.H."/>
            <person name="Langlade N.B."/>
        </authorList>
    </citation>
    <scope>NUCLEOTIDE SEQUENCE</scope>
    <source>
        <tissue evidence="3">Leaves</tissue>
    </source>
</reference>
<dbReference type="Gramene" id="mRNA:HanXRQr2_Chr07g0314281">
    <property type="protein sequence ID" value="mRNA:HanXRQr2_Chr07g0314281"/>
    <property type="gene ID" value="HanXRQr2_Chr07g0314281"/>
</dbReference>
<protein>
    <submittedName>
        <fullName evidence="3">Calvin cycle protein CP12</fullName>
    </submittedName>
</protein>
<keyword evidence="4" id="KW-1185">Reference proteome</keyword>
<dbReference type="Pfam" id="PF02672">
    <property type="entry name" value="CP12"/>
    <property type="match status" value="1"/>
</dbReference>
<dbReference type="EMBL" id="MNCJ02000322">
    <property type="protein sequence ID" value="KAF5800280.1"/>
    <property type="molecule type" value="Genomic_DNA"/>
</dbReference>